<feature type="region of interest" description="Disordered" evidence="1">
    <location>
        <begin position="91"/>
        <end position="155"/>
    </location>
</feature>
<feature type="compositionally biased region" description="Gly residues" evidence="1">
    <location>
        <begin position="141"/>
        <end position="155"/>
    </location>
</feature>
<reference evidence="3" key="1">
    <citation type="journal article" date="2021" name="PeerJ">
        <title>Extensive microbial diversity within the chicken gut microbiome revealed by metagenomics and culture.</title>
        <authorList>
            <person name="Gilroy R."/>
            <person name="Ravi A."/>
            <person name="Getino M."/>
            <person name="Pursley I."/>
            <person name="Horton D.L."/>
            <person name="Alikhan N.F."/>
            <person name="Baker D."/>
            <person name="Gharbi K."/>
            <person name="Hall N."/>
            <person name="Watson M."/>
            <person name="Adriaenssens E.M."/>
            <person name="Foster-Nyarko E."/>
            <person name="Jarju S."/>
            <person name="Secka A."/>
            <person name="Antonio M."/>
            <person name="Oren A."/>
            <person name="Chaudhuri R.R."/>
            <person name="La Ragione R."/>
            <person name="Hildebrand F."/>
            <person name="Pallen M.J."/>
        </authorList>
    </citation>
    <scope>NUCLEOTIDE SEQUENCE</scope>
    <source>
        <strain evidence="3">ChiHecec2B26-12326</strain>
    </source>
</reference>
<gene>
    <name evidence="3" type="ORF">H9848_10875</name>
</gene>
<evidence type="ECO:0000313" key="3">
    <source>
        <dbReference type="EMBL" id="HIX87091.1"/>
    </source>
</evidence>
<dbReference type="EMBL" id="DXEN01000080">
    <property type="protein sequence ID" value="HIX87091.1"/>
    <property type="molecule type" value="Genomic_DNA"/>
</dbReference>
<keyword evidence="2" id="KW-1133">Transmembrane helix</keyword>
<feature type="transmembrane region" description="Helical" evidence="2">
    <location>
        <begin position="6"/>
        <end position="25"/>
    </location>
</feature>
<reference evidence="3" key="2">
    <citation type="submission" date="2021-04" db="EMBL/GenBank/DDBJ databases">
        <authorList>
            <person name="Gilroy R."/>
        </authorList>
    </citation>
    <scope>NUCLEOTIDE SEQUENCE</scope>
    <source>
        <strain evidence="3">ChiHecec2B26-12326</strain>
    </source>
</reference>
<comment type="caution">
    <text evidence="3">The sequence shown here is derived from an EMBL/GenBank/DDBJ whole genome shotgun (WGS) entry which is preliminary data.</text>
</comment>
<dbReference type="AlphaFoldDB" id="A0A9D1XSX7"/>
<sequence>MELSEILNFVLGGSLLATVVGIVTLRATVRKANAEAEKAKADAETVRIDNAEHATRILVDNIVEPLKDELNATRKDLQATKREMARLRKAIDTANSCKHHDDCPVLRGVREHPKDSAGNGTDGNGDGPGGQHEERSPPGADGNGTEVGGESGDTG</sequence>
<feature type="compositionally biased region" description="Basic and acidic residues" evidence="1">
    <location>
        <begin position="98"/>
        <end position="115"/>
    </location>
</feature>
<feature type="compositionally biased region" description="Gly residues" evidence="1">
    <location>
        <begin position="120"/>
        <end position="130"/>
    </location>
</feature>
<keyword evidence="2" id="KW-0812">Transmembrane</keyword>
<evidence type="ECO:0000313" key="4">
    <source>
        <dbReference type="Proteomes" id="UP000823847"/>
    </source>
</evidence>
<protein>
    <submittedName>
        <fullName evidence="3">Uncharacterized protein</fullName>
    </submittedName>
</protein>
<keyword evidence="2" id="KW-0472">Membrane</keyword>
<name>A0A9D1XSX7_9BACT</name>
<evidence type="ECO:0000256" key="2">
    <source>
        <dbReference type="SAM" id="Phobius"/>
    </source>
</evidence>
<proteinExistence type="predicted"/>
<accession>A0A9D1XSX7</accession>
<evidence type="ECO:0000256" key="1">
    <source>
        <dbReference type="SAM" id="MobiDB-lite"/>
    </source>
</evidence>
<dbReference type="Proteomes" id="UP000823847">
    <property type="component" value="Unassembled WGS sequence"/>
</dbReference>
<organism evidence="3 4">
    <name type="scientific">Candidatus Parabacteroides intestinigallinarum</name>
    <dbReference type="NCBI Taxonomy" id="2838722"/>
    <lineage>
        <taxon>Bacteria</taxon>
        <taxon>Pseudomonadati</taxon>
        <taxon>Bacteroidota</taxon>
        <taxon>Bacteroidia</taxon>
        <taxon>Bacteroidales</taxon>
        <taxon>Tannerellaceae</taxon>
        <taxon>Parabacteroides</taxon>
    </lineage>
</organism>